<keyword evidence="2" id="KW-1133">Transmembrane helix</keyword>
<sequence>LLPLSLSLTRVAGGQAMRMAVAAATFAVLPLPRLRPRPPPRRLSRCVGSLKSVSSSPFSTNGAPPEEEASPSAVAVDPLHVKEEGVAGDAWKEAIKPPAARRSRHNSSGAGTHFLLSLIAANAMRLVPFKAQLDYAMITPSAFIEKGSHTTSHYFQRLVLLDLDPATAKLAISILGPLLSAYGFLFIVRIVMSWYPKLPVGKFPYVVAYAPTEPLLILTRRLIPPLGGVDVTPVVWFGLISFLNEILVGPQGLLVLLSQQV</sequence>
<dbReference type="EMBL" id="GDJX01001961">
    <property type="protein sequence ID" value="JAT65975.1"/>
    <property type="molecule type" value="Transcribed_RNA"/>
</dbReference>
<reference evidence="3" key="1">
    <citation type="submission" date="2015-07" db="EMBL/GenBank/DDBJ databases">
        <title>Transcriptome Assembly of Anthurium amnicola.</title>
        <authorList>
            <person name="Suzuki J."/>
        </authorList>
    </citation>
    <scope>NUCLEOTIDE SEQUENCE</scope>
</reference>
<name>A0A1D1ZGX6_9ARAE</name>
<dbReference type="PANTHER" id="PTHR33219">
    <property type="entry name" value="YLMG HOMOLOG PROTEIN 2, CHLOROPLASTIC"/>
    <property type="match status" value="1"/>
</dbReference>
<organism evidence="3">
    <name type="scientific">Anthurium amnicola</name>
    <dbReference type="NCBI Taxonomy" id="1678845"/>
    <lineage>
        <taxon>Eukaryota</taxon>
        <taxon>Viridiplantae</taxon>
        <taxon>Streptophyta</taxon>
        <taxon>Embryophyta</taxon>
        <taxon>Tracheophyta</taxon>
        <taxon>Spermatophyta</taxon>
        <taxon>Magnoliopsida</taxon>
        <taxon>Liliopsida</taxon>
        <taxon>Araceae</taxon>
        <taxon>Pothoideae</taxon>
        <taxon>Potheae</taxon>
        <taxon>Anthurium</taxon>
    </lineage>
</organism>
<keyword evidence="2" id="KW-0472">Membrane</keyword>
<feature type="compositionally biased region" description="Polar residues" evidence="1">
    <location>
        <begin position="51"/>
        <end position="62"/>
    </location>
</feature>
<dbReference type="PANTHER" id="PTHR33219:SF14">
    <property type="entry name" value="PROTEIN COFACTOR ASSEMBLY OF COMPLEX C SUBUNIT B CCB3, CHLOROPLASTIC-RELATED"/>
    <property type="match status" value="1"/>
</dbReference>
<evidence type="ECO:0000256" key="2">
    <source>
        <dbReference type="SAM" id="Phobius"/>
    </source>
</evidence>
<dbReference type="GO" id="GO:0009535">
    <property type="term" value="C:chloroplast thylakoid membrane"/>
    <property type="evidence" value="ECO:0007669"/>
    <property type="project" value="TreeGrafter"/>
</dbReference>
<dbReference type="InterPro" id="IPR003425">
    <property type="entry name" value="CCB3/YggT"/>
</dbReference>
<feature type="transmembrane region" description="Helical" evidence="2">
    <location>
        <begin position="235"/>
        <end position="257"/>
    </location>
</feature>
<feature type="region of interest" description="Disordered" evidence="1">
    <location>
        <begin position="37"/>
        <end position="74"/>
    </location>
</feature>
<dbReference type="Pfam" id="PF02325">
    <property type="entry name" value="CCB3_YggT"/>
    <property type="match status" value="1"/>
</dbReference>
<keyword evidence="2" id="KW-0812">Transmembrane</keyword>
<protein>
    <submittedName>
        <fullName evidence="3">Putative membrane protein ylmG</fullName>
    </submittedName>
</protein>
<dbReference type="AlphaFoldDB" id="A0A1D1ZGX6"/>
<feature type="transmembrane region" description="Helical" evidence="2">
    <location>
        <begin position="170"/>
        <end position="191"/>
    </location>
</feature>
<proteinExistence type="predicted"/>
<feature type="non-terminal residue" evidence="3">
    <location>
        <position position="1"/>
    </location>
</feature>
<feature type="transmembrane region" description="Helical" evidence="2">
    <location>
        <begin position="12"/>
        <end position="32"/>
    </location>
</feature>
<evidence type="ECO:0000313" key="3">
    <source>
        <dbReference type="EMBL" id="JAT65975.1"/>
    </source>
</evidence>
<gene>
    <name evidence="3" type="primary">ylmG_0</name>
    <name evidence="3" type="ORF">g.65904</name>
</gene>
<evidence type="ECO:0000256" key="1">
    <source>
        <dbReference type="SAM" id="MobiDB-lite"/>
    </source>
</evidence>
<accession>A0A1D1ZGX6</accession>